<dbReference type="SUPFAM" id="SSF55347">
    <property type="entry name" value="Glyceraldehyde-3-phosphate dehydrogenase-like, C-terminal domain"/>
    <property type="match status" value="1"/>
</dbReference>
<comment type="similarity">
    <text evidence="2 7">Belongs to the glucose-6-phosphate dehydrogenase family.</text>
</comment>
<keyword evidence="11" id="KW-1185">Reference proteome</keyword>
<comment type="pathway">
    <text evidence="1 7">Carbohydrate degradation; pentose phosphate pathway; D-ribulose 5-phosphate from D-glucose 6-phosphate (oxidative stage): step 1/3.</text>
</comment>
<dbReference type="PANTHER" id="PTHR23429:SF0">
    <property type="entry name" value="GLUCOSE-6-PHOSPHATE 1-DEHYDROGENASE"/>
    <property type="match status" value="1"/>
</dbReference>
<evidence type="ECO:0000256" key="7">
    <source>
        <dbReference type="HAMAP-Rule" id="MF_00966"/>
    </source>
</evidence>
<evidence type="ECO:0000256" key="3">
    <source>
        <dbReference type="ARBA" id="ARBA00022526"/>
    </source>
</evidence>
<comment type="function">
    <text evidence="7">Catalyzes the oxidation of glucose 6-phosphate to 6-phosphogluconolactone.</text>
</comment>
<feature type="binding site" evidence="7">
    <location>
        <position position="172"/>
    </location>
    <ligand>
        <name>substrate</name>
    </ligand>
</feature>
<keyword evidence="4 7" id="KW-0521">NADP</keyword>
<dbReference type="Proteomes" id="UP001501353">
    <property type="component" value="Unassembled WGS sequence"/>
</dbReference>
<keyword evidence="5 7" id="KW-0560">Oxidoreductase</keyword>
<dbReference type="EMBL" id="BAAAZE010000014">
    <property type="protein sequence ID" value="GAA4033315.1"/>
    <property type="molecule type" value="Genomic_DNA"/>
</dbReference>
<comment type="catalytic activity">
    <reaction evidence="7">
        <text>D-glucose 6-phosphate + NADP(+) = 6-phospho-D-glucono-1,5-lactone + NADPH + H(+)</text>
        <dbReference type="Rhea" id="RHEA:15841"/>
        <dbReference type="ChEBI" id="CHEBI:15378"/>
        <dbReference type="ChEBI" id="CHEBI:57783"/>
        <dbReference type="ChEBI" id="CHEBI:57955"/>
        <dbReference type="ChEBI" id="CHEBI:58349"/>
        <dbReference type="ChEBI" id="CHEBI:61548"/>
        <dbReference type="EC" id="1.1.1.49"/>
    </reaction>
</comment>
<dbReference type="InterPro" id="IPR036291">
    <property type="entry name" value="NAD(P)-bd_dom_sf"/>
</dbReference>
<evidence type="ECO:0000313" key="11">
    <source>
        <dbReference type="Proteomes" id="UP001501353"/>
    </source>
</evidence>
<dbReference type="Gene3D" id="3.30.360.10">
    <property type="entry name" value="Dihydrodipicolinate Reductase, domain 2"/>
    <property type="match status" value="1"/>
</dbReference>
<dbReference type="Pfam" id="PF02781">
    <property type="entry name" value="G6PD_C"/>
    <property type="match status" value="1"/>
</dbReference>
<feature type="binding site" evidence="7">
    <location>
        <position position="210"/>
    </location>
    <ligand>
        <name>substrate</name>
    </ligand>
</feature>
<sequence length="485" mass="53497">MQPDPAFTFVLFGGTGDLSMRKILPALFAAHRSGKLHAEGKILCLAQQAMDRVAFLESVRARIAVRDAPADPAWDGFLARIDYLQIDAFDVATYQSLAAHLEQASGVRVFYLATAPALFEPICAHLFACGIDLAQARVVLEKPLGTDLASSRKINDAVARVFAENQIYRIDHYLGKESVQNLMALRFANSLFEPLWRRESIAHVQLTIAEELGVEGRGAFYDATGALRDMVQNHLLQLLCMVAMEPPTSFDADAVRDEKLRVLRALKPLSPFDAEQKAVRGQYGSGAIRSSAVAGFLEEPGIAPGSRTETFVALQAEINNWRWAGVPFFLRTGKRLPQRTAEIVITFRPVPHAILPMPPGLASDVANRLVIKLQPEESIQLHCLGKQPGDGMHLQPVVLDLALDKASTRPRAEAYERLLLDAIRGNLALFVRRDEQEAAWKWVEPLLTAWDNSSLPPKSYAAGTWGPASSSALLYRAGFAWPEER</sequence>
<gene>
    <name evidence="10" type="primary">zwf_3</name>
    <name evidence="7" type="synonym">zwf</name>
    <name evidence="10" type="ORF">GCM10022212_35580</name>
</gene>
<dbReference type="NCBIfam" id="NF009492">
    <property type="entry name" value="PRK12853.1-3"/>
    <property type="match status" value="1"/>
</dbReference>
<evidence type="ECO:0000256" key="4">
    <source>
        <dbReference type="ARBA" id="ARBA00022857"/>
    </source>
</evidence>
<comment type="caution">
    <text evidence="10">The sequence shown here is derived from an EMBL/GenBank/DDBJ whole genome shotgun (WGS) entry which is preliminary data.</text>
</comment>
<reference evidence="11" key="1">
    <citation type="journal article" date="2019" name="Int. J. Syst. Evol. Microbiol.">
        <title>The Global Catalogue of Microorganisms (GCM) 10K type strain sequencing project: providing services to taxonomists for standard genome sequencing and annotation.</title>
        <authorList>
            <consortium name="The Broad Institute Genomics Platform"/>
            <consortium name="The Broad Institute Genome Sequencing Center for Infectious Disease"/>
            <person name="Wu L."/>
            <person name="Ma J."/>
        </authorList>
    </citation>
    <scope>NUCLEOTIDE SEQUENCE [LARGE SCALE GENOMIC DNA]</scope>
    <source>
        <strain evidence="11">JCM 16673</strain>
    </source>
</reference>
<evidence type="ECO:0000256" key="1">
    <source>
        <dbReference type="ARBA" id="ARBA00004937"/>
    </source>
</evidence>
<protein>
    <recommendedName>
        <fullName evidence="7">Glucose-6-phosphate 1-dehydrogenase</fullName>
        <shortName evidence="7">G6PD</shortName>
        <ecNumber evidence="7">1.1.1.49</ecNumber>
    </recommendedName>
</protein>
<evidence type="ECO:0000259" key="8">
    <source>
        <dbReference type="Pfam" id="PF00479"/>
    </source>
</evidence>
<dbReference type="Pfam" id="PF00479">
    <property type="entry name" value="G6PD_N"/>
    <property type="match status" value="1"/>
</dbReference>
<dbReference type="PIRSF" id="PIRSF000110">
    <property type="entry name" value="G6PD"/>
    <property type="match status" value="1"/>
</dbReference>
<name>A0ABP7TZ22_9BURK</name>
<feature type="binding site" evidence="7">
    <location>
        <position position="176"/>
    </location>
    <ligand>
        <name>substrate</name>
    </ligand>
</feature>
<dbReference type="InterPro" id="IPR022675">
    <property type="entry name" value="G6P_DH_C"/>
</dbReference>
<keyword evidence="6 7" id="KW-0119">Carbohydrate metabolism</keyword>
<dbReference type="PANTHER" id="PTHR23429">
    <property type="entry name" value="GLUCOSE-6-PHOSPHATE 1-DEHYDROGENASE G6PD"/>
    <property type="match status" value="1"/>
</dbReference>
<feature type="binding site" evidence="7">
    <location>
        <position position="229"/>
    </location>
    <ligand>
        <name>substrate</name>
    </ligand>
</feature>
<dbReference type="InterPro" id="IPR001282">
    <property type="entry name" value="G6P_DH"/>
</dbReference>
<feature type="active site" description="Proton acceptor" evidence="7">
    <location>
        <position position="234"/>
    </location>
</feature>
<comment type="caution">
    <text evidence="7">Lacks conserved residue(s) required for the propagation of feature annotation.</text>
</comment>
<evidence type="ECO:0000256" key="2">
    <source>
        <dbReference type="ARBA" id="ARBA00009975"/>
    </source>
</evidence>
<feature type="binding site" evidence="7">
    <location>
        <position position="142"/>
    </location>
    <ligand>
        <name>NADP(+)</name>
        <dbReference type="ChEBI" id="CHEBI:58349"/>
    </ligand>
</feature>
<feature type="domain" description="Glucose-6-phosphate dehydrogenase NAD-binding" evidence="8">
    <location>
        <begin position="10"/>
        <end position="181"/>
    </location>
</feature>
<dbReference type="NCBIfam" id="TIGR00871">
    <property type="entry name" value="zwf"/>
    <property type="match status" value="1"/>
</dbReference>
<organism evidence="10 11">
    <name type="scientific">Actimicrobium antarcticum</name>
    <dbReference type="NCBI Taxonomy" id="1051899"/>
    <lineage>
        <taxon>Bacteria</taxon>
        <taxon>Pseudomonadati</taxon>
        <taxon>Pseudomonadota</taxon>
        <taxon>Betaproteobacteria</taxon>
        <taxon>Burkholderiales</taxon>
        <taxon>Oxalobacteraceae</taxon>
        <taxon>Actimicrobium</taxon>
    </lineage>
</organism>
<dbReference type="EC" id="1.1.1.49" evidence="7"/>
<proteinExistence type="inferred from homology"/>
<evidence type="ECO:0000256" key="6">
    <source>
        <dbReference type="ARBA" id="ARBA00023277"/>
    </source>
</evidence>
<accession>A0ABP7TZ22</accession>
<dbReference type="PROSITE" id="PS00069">
    <property type="entry name" value="G6P_DEHYDROGENASE"/>
    <property type="match status" value="1"/>
</dbReference>
<evidence type="ECO:0000259" key="9">
    <source>
        <dbReference type="Pfam" id="PF02781"/>
    </source>
</evidence>
<dbReference type="Gene3D" id="3.40.50.720">
    <property type="entry name" value="NAD(P)-binding Rossmann-like Domain"/>
    <property type="match status" value="1"/>
</dbReference>
<evidence type="ECO:0000313" key="10">
    <source>
        <dbReference type="EMBL" id="GAA4033315.1"/>
    </source>
</evidence>
<dbReference type="PRINTS" id="PR00079">
    <property type="entry name" value="G6PDHDRGNASE"/>
</dbReference>
<dbReference type="RefSeq" id="WP_344765433.1">
    <property type="nucleotide sequence ID" value="NZ_BAAAZE010000014.1"/>
</dbReference>
<dbReference type="InterPro" id="IPR022674">
    <property type="entry name" value="G6P_DH_NAD-bd"/>
</dbReference>
<keyword evidence="3 7" id="KW-0313">Glucose metabolism</keyword>
<dbReference type="HAMAP" id="MF_00966">
    <property type="entry name" value="G6PD"/>
    <property type="match status" value="1"/>
</dbReference>
<dbReference type="SUPFAM" id="SSF51735">
    <property type="entry name" value="NAD(P)-binding Rossmann-fold domains"/>
    <property type="match status" value="1"/>
</dbReference>
<evidence type="ECO:0000256" key="5">
    <source>
        <dbReference type="ARBA" id="ARBA00023002"/>
    </source>
</evidence>
<feature type="binding site" evidence="7">
    <location>
        <position position="334"/>
    </location>
    <ligand>
        <name>substrate</name>
    </ligand>
</feature>
<feature type="domain" description="Glucose-6-phosphate dehydrogenase C-terminal" evidence="9">
    <location>
        <begin position="183"/>
        <end position="481"/>
    </location>
</feature>
<dbReference type="InterPro" id="IPR019796">
    <property type="entry name" value="G6P_DH_AS"/>
</dbReference>